<evidence type="ECO:0000313" key="2">
    <source>
        <dbReference type="Proteomes" id="UP001153148"/>
    </source>
</evidence>
<name>A0ABN7P2W9_TIMPD</name>
<organism evidence="1 2">
    <name type="scientific">Timema podura</name>
    <name type="common">Walking stick</name>
    <dbReference type="NCBI Taxonomy" id="61482"/>
    <lineage>
        <taxon>Eukaryota</taxon>
        <taxon>Metazoa</taxon>
        <taxon>Ecdysozoa</taxon>
        <taxon>Arthropoda</taxon>
        <taxon>Hexapoda</taxon>
        <taxon>Insecta</taxon>
        <taxon>Pterygota</taxon>
        <taxon>Neoptera</taxon>
        <taxon>Polyneoptera</taxon>
        <taxon>Phasmatodea</taxon>
        <taxon>Timematodea</taxon>
        <taxon>Timematoidea</taxon>
        <taxon>Timematidae</taxon>
        <taxon>Timema</taxon>
    </lineage>
</organism>
<reference evidence="1" key="1">
    <citation type="submission" date="2021-03" db="EMBL/GenBank/DDBJ databases">
        <authorList>
            <person name="Tran Van P."/>
        </authorList>
    </citation>
    <scope>NUCLEOTIDE SEQUENCE</scope>
</reference>
<comment type="caution">
    <text evidence="1">The sequence shown here is derived from an EMBL/GenBank/DDBJ whole genome shotgun (WGS) entry which is preliminary data.</text>
</comment>
<evidence type="ECO:0000313" key="1">
    <source>
        <dbReference type="EMBL" id="CAG2061436.1"/>
    </source>
</evidence>
<dbReference type="Proteomes" id="UP001153148">
    <property type="component" value="Unassembled WGS sequence"/>
</dbReference>
<accession>A0ABN7P2W9</accession>
<keyword evidence="2" id="KW-1185">Reference proteome</keyword>
<sequence length="163" mass="18384">MVCNEVDWIELAQDSDEVCPHLRGGRLENHFGGEKISTSNLDSNLQLRVIGSLVYCESSALDHVATEADYYYYYYYVFCQVTLDHQCAVSSASFSSQNNISQVSSTGSHTNLSRLSINFLSIDRLIVSAPLYFMFACNLYRAESMYDWSNGDRVGENISQVQL</sequence>
<proteinExistence type="predicted"/>
<gene>
    <name evidence="1" type="ORF">TPAB3V08_LOCUS8390</name>
</gene>
<dbReference type="EMBL" id="CAJPIN010015875">
    <property type="protein sequence ID" value="CAG2061436.1"/>
    <property type="molecule type" value="Genomic_DNA"/>
</dbReference>
<protein>
    <submittedName>
        <fullName evidence="1">Uncharacterized protein</fullName>
    </submittedName>
</protein>